<dbReference type="InterPro" id="IPR012310">
    <property type="entry name" value="DNA_ligase_ATP-dep_cent"/>
</dbReference>
<evidence type="ECO:0000256" key="2">
    <source>
        <dbReference type="ARBA" id="ARBA00022598"/>
    </source>
</evidence>
<dbReference type="InterPro" id="IPR044125">
    <property type="entry name" value="Adenylation_DNA_ligase_IV"/>
</dbReference>
<dbReference type="Gene3D" id="1.10.3260.10">
    <property type="entry name" value="DNA ligase, ATP-dependent, N-terminal domain"/>
    <property type="match status" value="1"/>
</dbReference>
<dbReference type="Gene3D" id="3.30.470.30">
    <property type="entry name" value="DNA ligase/mRNA capping enzyme"/>
    <property type="match status" value="1"/>
</dbReference>
<keyword evidence="2" id="KW-0436">Ligase</keyword>
<evidence type="ECO:0000256" key="3">
    <source>
        <dbReference type="ARBA" id="ARBA00022723"/>
    </source>
</evidence>
<dbReference type="PANTHER" id="PTHR45997:SF1">
    <property type="entry name" value="DNA LIGASE 4"/>
    <property type="match status" value="1"/>
</dbReference>
<keyword evidence="6" id="KW-0067">ATP-binding</keyword>
<evidence type="ECO:0000313" key="12">
    <source>
        <dbReference type="RefSeq" id="XP_015178038.1"/>
    </source>
</evidence>
<dbReference type="InterPro" id="IPR036599">
    <property type="entry name" value="DNA_ligase_N_sf"/>
</dbReference>
<dbReference type="RefSeq" id="XP_015178038.1">
    <property type="nucleotide sequence ID" value="XM_015322552.1"/>
</dbReference>
<evidence type="ECO:0000256" key="1">
    <source>
        <dbReference type="ARBA" id="ARBA00007572"/>
    </source>
</evidence>
<dbReference type="PANTHER" id="PTHR45997">
    <property type="entry name" value="DNA LIGASE 4"/>
    <property type="match status" value="1"/>
</dbReference>
<dbReference type="CDD" id="cd07968">
    <property type="entry name" value="OBF_DNA_ligase_IV"/>
    <property type="match status" value="1"/>
</dbReference>
<dbReference type="Gene3D" id="2.40.50.140">
    <property type="entry name" value="Nucleic acid-binding proteins"/>
    <property type="match status" value="1"/>
</dbReference>
<keyword evidence="5" id="KW-0227">DNA damage</keyword>
<keyword evidence="9" id="KW-0539">Nucleus</keyword>
<dbReference type="SUPFAM" id="SSF56091">
    <property type="entry name" value="DNA ligase/mRNA capping enzyme, catalytic domain"/>
    <property type="match status" value="1"/>
</dbReference>
<sequence length="516" mass="59591">MSVSLSSRIKFKQLCEILERIIKVNASEKIKILREFIQQYQKDGAKLIEENPNANISIFPVLRLLLPDCDRERKSYNLKQKLLVNIYIRVLCLGKSSKDAQKLINYRIPTSNNSNGSDLAEIVYSIVRKQLSPQKESFTIDRINTFLDDISKASDENKSKDELFKELFRQISALELKWLTRIILKKLKLGIGTQKMLEERFAIKDVGKLFKNKDEYFVQTKFDGERSQIHMKDNIFKFLTRQGFDITNNWGYGKSHSDGFLSSILSRRLNKQCKSIILDGEMMGWHKQRKVFGSKGMSYDVKKLTAKSSFQPCFVAKDLLDIFNKSLVNEEEGIVIKKSDSVYKPNVRNGTGCYKLKAEYSKDLIQDLDLIILGGYYGEGGSINSFMMGVAEESKNEGEEPKQFSSVVSVSSGITMKELNELHKKFEKHWIKDRPNCIIGPKVEPPDLWIRPEHSLILTLRATEITKSDDYSIGYTLRFPRIIKIREDKPWYSACTITEFLSLIKVDKNVKKFHEF</sequence>
<accession>A0ABM1ICV1</accession>
<evidence type="ECO:0000256" key="4">
    <source>
        <dbReference type="ARBA" id="ARBA00022741"/>
    </source>
</evidence>
<feature type="domain" description="ATP-dependent DNA ligase family profile" evidence="10">
    <location>
        <begin position="318"/>
        <end position="392"/>
    </location>
</feature>
<keyword evidence="3" id="KW-0479">Metal-binding</keyword>
<evidence type="ECO:0000256" key="6">
    <source>
        <dbReference type="ARBA" id="ARBA00022840"/>
    </source>
</evidence>
<evidence type="ECO:0000259" key="10">
    <source>
        <dbReference type="PROSITE" id="PS50160"/>
    </source>
</evidence>
<dbReference type="GeneID" id="107067233"/>
<gene>
    <name evidence="12" type="primary">LOC107067233</name>
</gene>
<keyword evidence="4" id="KW-0547">Nucleotide-binding</keyword>
<comment type="similarity">
    <text evidence="1">Belongs to the ATP-dependent DNA ligase family.</text>
</comment>
<dbReference type="PROSITE" id="PS50160">
    <property type="entry name" value="DNA_LIGASE_A3"/>
    <property type="match status" value="1"/>
</dbReference>
<dbReference type="SUPFAM" id="SSF50249">
    <property type="entry name" value="Nucleic acid-binding proteins"/>
    <property type="match status" value="1"/>
</dbReference>
<dbReference type="InterPro" id="IPR012309">
    <property type="entry name" value="DNA_ligase_ATP-dep_C"/>
</dbReference>
<evidence type="ECO:0000256" key="8">
    <source>
        <dbReference type="ARBA" id="ARBA00023204"/>
    </source>
</evidence>
<evidence type="ECO:0000256" key="7">
    <source>
        <dbReference type="ARBA" id="ARBA00022842"/>
    </source>
</evidence>
<reference evidence="12" key="1">
    <citation type="submission" date="2025-08" db="UniProtKB">
        <authorList>
            <consortium name="RefSeq"/>
        </authorList>
    </citation>
    <scope>IDENTIFICATION</scope>
    <source>
        <tissue evidence="12">Whole body</tissue>
    </source>
</reference>
<dbReference type="Proteomes" id="UP000694924">
    <property type="component" value="Unplaced"/>
</dbReference>
<keyword evidence="11" id="KW-1185">Reference proteome</keyword>
<evidence type="ECO:0000256" key="5">
    <source>
        <dbReference type="ARBA" id="ARBA00022763"/>
    </source>
</evidence>
<name>A0ABM1ICV1_POLDO</name>
<evidence type="ECO:0000256" key="9">
    <source>
        <dbReference type="ARBA" id="ARBA00023242"/>
    </source>
</evidence>
<organism evidence="11 12">
    <name type="scientific">Polistes dominula</name>
    <name type="common">European paper wasp</name>
    <name type="synonym">Vespa dominula</name>
    <dbReference type="NCBI Taxonomy" id="743375"/>
    <lineage>
        <taxon>Eukaryota</taxon>
        <taxon>Metazoa</taxon>
        <taxon>Ecdysozoa</taxon>
        <taxon>Arthropoda</taxon>
        <taxon>Hexapoda</taxon>
        <taxon>Insecta</taxon>
        <taxon>Pterygota</taxon>
        <taxon>Neoptera</taxon>
        <taxon>Endopterygota</taxon>
        <taxon>Hymenoptera</taxon>
        <taxon>Apocrita</taxon>
        <taxon>Aculeata</taxon>
        <taxon>Vespoidea</taxon>
        <taxon>Vespidae</taxon>
        <taxon>Polistinae</taxon>
        <taxon>Polistini</taxon>
        <taxon>Polistes</taxon>
    </lineage>
</organism>
<dbReference type="Pfam" id="PF04679">
    <property type="entry name" value="DNA_ligase_A_C"/>
    <property type="match status" value="1"/>
</dbReference>
<keyword evidence="8" id="KW-0234">DNA repair</keyword>
<dbReference type="CDD" id="cd07903">
    <property type="entry name" value="Adenylation_DNA_ligase_IV"/>
    <property type="match status" value="1"/>
</dbReference>
<evidence type="ECO:0000313" key="11">
    <source>
        <dbReference type="Proteomes" id="UP000694924"/>
    </source>
</evidence>
<proteinExistence type="inferred from homology"/>
<dbReference type="InterPro" id="IPR029710">
    <property type="entry name" value="LIG4"/>
</dbReference>
<dbReference type="InterPro" id="IPR012340">
    <property type="entry name" value="NA-bd_OB-fold"/>
</dbReference>
<dbReference type="Pfam" id="PF01068">
    <property type="entry name" value="DNA_ligase_A_M"/>
    <property type="match status" value="1"/>
</dbReference>
<dbReference type="SUPFAM" id="SSF117018">
    <property type="entry name" value="ATP-dependent DNA ligase DNA-binding domain"/>
    <property type="match status" value="1"/>
</dbReference>
<dbReference type="Pfam" id="PF04675">
    <property type="entry name" value="DNA_ligase_A_N"/>
    <property type="match status" value="1"/>
</dbReference>
<keyword evidence="7" id="KW-0460">Magnesium</keyword>
<protein>
    <submittedName>
        <fullName evidence="12">DNA ligase 4-like</fullName>
    </submittedName>
</protein>
<dbReference type="InterPro" id="IPR012308">
    <property type="entry name" value="DNA_ligase_ATP-dep_N"/>
</dbReference>